<dbReference type="PANTHER" id="PTHR48051:SF1">
    <property type="entry name" value="RAS SUPPRESSOR PROTEIN 1"/>
    <property type="match status" value="1"/>
</dbReference>
<dbReference type="Pfam" id="PF07714">
    <property type="entry name" value="PK_Tyr_Ser-Thr"/>
    <property type="match status" value="1"/>
</dbReference>
<dbReference type="InterPro" id="IPR032675">
    <property type="entry name" value="LRR_dom_sf"/>
</dbReference>
<evidence type="ECO:0000256" key="1">
    <source>
        <dbReference type="ARBA" id="ARBA00022614"/>
    </source>
</evidence>
<dbReference type="InterPro" id="IPR011009">
    <property type="entry name" value="Kinase-like_dom_sf"/>
</dbReference>
<evidence type="ECO:0000313" key="5">
    <source>
        <dbReference type="EMBL" id="AZN35380.1"/>
    </source>
</evidence>
<feature type="domain" description="Protein kinase" evidence="4">
    <location>
        <begin position="202"/>
        <end position="433"/>
    </location>
</feature>
<keyword evidence="5" id="KW-0418">Kinase</keyword>
<evidence type="ECO:0000259" key="4">
    <source>
        <dbReference type="PROSITE" id="PS50011"/>
    </source>
</evidence>
<keyword evidence="5" id="KW-0808">Transferase</keyword>
<organism evidence="5 6">
    <name type="scientific">Iodobacter ciconiae</name>
    <dbReference type="NCBI Taxonomy" id="2496266"/>
    <lineage>
        <taxon>Bacteria</taxon>
        <taxon>Pseudomonadati</taxon>
        <taxon>Pseudomonadota</taxon>
        <taxon>Betaproteobacteria</taxon>
        <taxon>Neisseriales</taxon>
        <taxon>Chitinibacteraceae</taxon>
        <taxon>Iodobacter</taxon>
    </lineage>
</organism>
<evidence type="ECO:0000256" key="2">
    <source>
        <dbReference type="ARBA" id="ARBA00022737"/>
    </source>
</evidence>
<dbReference type="GO" id="GO:0004672">
    <property type="term" value="F:protein kinase activity"/>
    <property type="evidence" value="ECO:0007669"/>
    <property type="project" value="InterPro"/>
</dbReference>
<dbReference type="SMART" id="SM00369">
    <property type="entry name" value="LRR_TYP"/>
    <property type="match status" value="4"/>
</dbReference>
<dbReference type="Gene3D" id="3.30.200.20">
    <property type="entry name" value="Phosphorylase Kinase, domain 1"/>
    <property type="match status" value="1"/>
</dbReference>
<dbReference type="InterPro" id="IPR000719">
    <property type="entry name" value="Prot_kinase_dom"/>
</dbReference>
<dbReference type="GO" id="GO:0005524">
    <property type="term" value="F:ATP binding"/>
    <property type="evidence" value="ECO:0007669"/>
    <property type="project" value="UniProtKB-UniRule"/>
</dbReference>
<dbReference type="SUPFAM" id="SSF56112">
    <property type="entry name" value="Protein kinase-like (PK-like)"/>
    <property type="match status" value="1"/>
</dbReference>
<dbReference type="PROSITE" id="PS50011">
    <property type="entry name" value="PROTEIN_KINASE_DOM"/>
    <property type="match status" value="1"/>
</dbReference>
<keyword evidence="3" id="KW-0067">ATP-binding</keyword>
<dbReference type="InterPro" id="IPR017441">
    <property type="entry name" value="Protein_kinase_ATP_BS"/>
</dbReference>
<feature type="binding site" evidence="3">
    <location>
        <position position="232"/>
    </location>
    <ligand>
        <name>ATP</name>
        <dbReference type="ChEBI" id="CHEBI:30616"/>
    </ligand>
</feature>
<dbReference type="EMBL" id="CP034433">
    <property type="protein sequence ID" value="AZN35380.1"/>
    <property type="molecule type" value="Genomic_DNA"/>
</dbReference>
<dbReference type="InterPro" id="IPR001611">
    <property type="entry name" value="Leu-rich_rpt"/>
</dbReference>
<dbReference type="InterPro" id="IPR003591">
    <property type="entry name" value="Leu-rich_rpt_typical-subtyp"/>
</dbReference>
<dbReference type="PROSITE" id="PS51450">
    <property type="entry name" value="LRR"/>
    <property type="match status" value="2"/>
</dbReference>
<evidence type="ECO:0000313" key="6">
    <source>
        <dbReference type="Proteomes" id="UP000282438"/>
    </source>
</evidence>
<proteinExistence type="predicted"/>
<dbReference type="Pfam" id="PF13855">
    <property type="entry name" value="LRR_8"/>
    <property type="match status" value="1"/>
</dbReference>
<dbReference type="OrthoDB" id="8532199at2"/>
<dbReference type="InterPro" id="IPR001245">
    <property type="entry name" value="Ser-Thr/Tyr_kinase_cat_dom"/>
</dbReference>
<dbReference type="GO" id="GO:0005737">
    <property type="term" value="C:cytoplasm"/>
    <property type="evidence" value="ECO:0007669"/>
    <property type="project" value="TreeGrafter"/>
</dbReference>
<dbReference type="AlphaFoldDB" id="A0A3S8ZPI5"/>
<dbReference type="InterPro" id="IPR050216">
    <property type="entry name" value="LRR_domain-containing"/>
</dbReference>
<dbReference type="Pfam" id="PF00560">
    <property type="entry name" value="LRR_1"/>
    <property type="match status" value="1"/>
</dbReference>
<dbReference type="KEGG" id="iod:EJO50_02090"/>
<gene>
    <name evidence="5" type="ORF">EJO50_02090</name>
</gene>
<keyword evidence="2" id="KW-0677">Repeat</keyword>
<keyword evidence="6" id="KW-1185">Reference proteome</keyword>
<dbReference type="PANTHER" id="PTHR48051">
    <property type="match status" value="1"/>
</dbReference>
<evidence type="ECO:0000256" key="3">
    <source>
        <dbReference type="PROSITE-ProRule" id="PRU10141"/>
    </source>
</evidence>
<name>A0A3S8ZPI5_9NEIS</name>
<dbReference type="Gene3D" id="3.80.10.10">
    <property type="entry name" value="Ribonuclease Inhibitor"/>
    <property type="match status" value="2"/>
</dbReference>
<accession>A0A3S8ZPI5</accession>
<dbReference type="PROSITE" id="PS00107">
    <property type="entry name" value="PROTEIN_KINASE_ATP"/>
    <property type="match status" value="1"/>
</dbReference>
<dbReference type="RefSeq" id="WP_125971352.1">
    <property type="nucleotide sequence ID" value="NZ_CP034433.1"/>
</dbReference>
<reference evidence="5 6" key="1">
    <citation type="submission" date="2018-12" db="EMBL/GenBank/DDBJ databases">
        <title>Complete genome sequence of Iodobacter sp. H11R3.</title>
        <authorList>
            <person name="Bae J.-W."/>
        </authorList>
    </citation>
    <scope>NUCLEOTIDE SEQUENCE [LARGE SCALE GENOMIC DNA]</scope>
    <source>
        <strain evidence="5 6">H11R3</strain>
    </source>
</reference>
<sequence length="433" mass="47645">MHTLSQLRSGELKGIKRLDLSCGLTTFPEEIFSLADSLEILNLSGNALSSLPEHLPQLKFLKVIFCSDNQFDHLPEALGHCSRLSMVGFKANQIQTISAAALPPELRWLILTDNQISQLPEKLGQCQALQKLMLAGNQLQSLPEALAACQNLELIRISANQLSTLPGWLFNLPKLAWLAFAGNPFCQTTKEQYSQPICWQDLSIKEKLGEGASGVIFKAHWQHANNLPVALKIFKGTLTSDGLPQSEMAACIAAGQHTNLIGAIGKITDHPDHAAALLMPFIDKSFHNLAAPPDLGSCTRDIYAKNQRFKLQTTLNIAFSIADAATHLHSSGILHGDLYAHNILINGEGETKLGDFGAASFYTIEQKLLQNIEVRAFSYLLEELINHTDSTNLNALKQLQIDCAHPEPGKRPLFASIKEQLNNMLLILQRQNL</sequence>
<protein>
    <submittedName>
        <fullName evidence="5">Protein kinase</fullName>
    </submittedName>
</protein>
<dbReference type="Proteomes" id="UP000282438">
    <property type="component" value="Chromosome"/>
</dbReference>
<dbReference type="Gene3D" id="1.10.510.10">
    <property type="entry name" value="Transferase(Phosphotransferase) domain 1"/>
    <property type="match status" value="1"/>
</dbReference>
<dbReference type="SUPFAM" id="SSF52058">
    <property type="entry name" value="L domain-like"/>
    <property type="match status" value="1"/>
</dbReference>
<keyword evidence="3" id="KW-0547">Nucleotide-binding</keyword>
<dbReference type="SMART" id="SM00364">
    <property type="entry name" value="LRR_BAC"/>
    <property type="match status" value="5"/>
</dbReference>
<keyword evidence="1" id="KW-0433">Leucine-rich repeat</keyword>